<dbReference type="EMBL" id="ACOM01000005">
    <property type="protein sequence ID" value="EEP54410.1"/>
    <property type="molecule type" value="Genomic_DNA"/>
</dbReference>
<gene>
    <name evidence="1" type="ORF">CLP_2634</name>
</gene>
<accession>C4IGU0</accession>
<comment type="caution">
    <text evidence="1">The sequence shown here is derived from an EMBL/GenBank/DDBJ whole genome shotgun (WGS) entry which is preliminary data.</text>
</comment>
<protein>
    <submittedName>
        <fullName evidence="1">Uncharacterized protein</fullName>
    </submittedName>
</protein>
<dbReference type="HOGENOM" id="CLU_190522_0_0_9"/>
<name>C4IGU0_CLOBU</name>
<dbReference type="AlphaFoldDB" id="C4IGU0"/>
<dbReference type="Proteomes" id="UP000003081">
    <property type="component" value="Unassembled WGS sequence"/>
</dbReference>
<dbReference type="eggNOG" id="ENOG50325EP">
    <property type="taxonomic scope" value="Bacteria"/>
</dbReference>
<proteinExistence type="predicted"/>
<evidence type="ECO:0000313" key="1">
    <source>
        <dbReference type="EMBL" id="EEP54410.1"/>
    </source>
</evidence>
<reference evidence="1 2" key="1">
    <citation type="submission" date="2009-08" db="EMBL/GenBank/DDBJ databases">
        <authorList>
            <person name="Shrivastava S."/>
            <person name="Brinkac L.B."/>
            <person name="Brown J.L."/>
            <person name="Bruce D.B."/>
            <person name="Detter C."/>
            <person name="Green L.D."/>
            <person name="Munk C.A."/>
            <person name="Rogers Y.C."/>
            <person name="Tapia R."/>
            <person name="Sims D.R."/>
            <person name="Smith L.A."/>
            <person name="Smith T.J."/>
            <person name="Sutton G."/>
            <person name="Brettin T."/>
        </authorList>
    </citation>
    <scope>NUCLEOTIDE SEQUENCE [LARGE SCALE GENOMIC DNA]</scope>
    <source>
        <strain evidence="2">E4 str. BoNT E BL5262</strain>
    </source>
</reference>
<evidence type="ECO:0000313" key="2">
    <source>
        <dbReference type="Proteomes" id="UP000003081"/>
    </source>
</evidence>
<sequence length="70" mass="8654">MDICKTITLKEFDKRFIRVRQGYEDKLTGRIFYCPYDLGFNIDQDDCLKARECKECWNEVRDYLRFRDEQ</sequence>
<dbReference type="RefSeq" id="WP_003410000.1">
    <property type="nucleotide sequence ID" value="NZ_ACOM01000005.1"/>
</dbReference>
<keyword evidence="2" id="KW-1185">Reference proteome</keyword>
<organism evidence="1 2">
    <name type="scientific">Clostridium butyricum E4 str. BoNT E BL5262</name>
    <dbReference type="NCBI Taxonomy" id="632245"/>
    <lineage>
        <taxon>Bacteria</taxon>
        <taxon>Bacillati</taxon>
        <taxon>Bacillota</taxon>
        <taxon>Clostridia</taxon>
        <taxon>Eubacteriales</taxon>
        <taxon>Clostridiaceae</taxon>
        <taxon>Clostridium</taxon>
    </lineage>
</organism>